<dbReference type="VEuPathDB" id="AmoebaDB:DICPUDRAFT_75062"/>
<dbReference type="EMBL" id="GL870958">
    <property type="protein sequence ID" value="EGC39417.1"/>
    <property type="molecule type" value="Genomic_DNA"/>
</dbReference>
<gene>
    <name evidence="3" type="ORF">DICPUDRAFT_75062</name>
</gene>
<feature type="transmembrane region" description="Helical" evidence="1">
    <location>
        <begin position="481"/>
        <end position="502"/>
    </location>
</feature>
<feature type="signal peptide" evidence="2">
    <location>
        <begin position="1"/>
        <end position="18"/>
    </location>
</feature>
<protein>
    <recommendedName>
        <fullName evidence="5">Right handed beta helix domain-containing protein</fullName>
    </recommendedName>
</protein>
<organism evidence="3 4">
    <name type="scientific">Dictyostelium purpureum</name>
    <name type="common">Slime mold</name>
    <dbReference type="NCBI Taxonomy" id="5786"/>
    <lineage>
        <taxon>Eukaryota</taxon>
        <taxon>Amoebozoa</taxon>
        <taxon>Evosea</taxon>
        <taxon>Eumycetozoa</taxon>
        <taxon>Dictyostelia</taxon>
        <taxon>Dictyosteliales</taxon>
        <taxon>Dictyosteliaceae</taxon>
        <taxon>Dictyostelium</taxon>
    </lineage>
</organism>
<dbReference type="GeneID" id="10509971"/>
<dbReference type="FunCoup" id="F0Z9I9">
    <property type="interactions" value="3"/>
</dbReference>
<name>F0Z9I9_DICPU</name>
<dbReference type="InParanoid" id="F0Z9I9"/>
<keyword evidence="1" id="KW-1133">Transmembrane helix</keyword>
<proteinExistence type="predicted"/>
<keyword evidence="1" id="KW-0812">Transmembrane</keyword>
<evidence type="ECO:0000313" key="4">
    <source>
        <dbReference type="Proteomes" id="UP000001064"/>
    </source>
</evidence>
<evidence type="ECO:0000256" key="2">
    <source>
        <dbReference type="SAM" id="SignalP"/>
    </source>
</evidence>
<keyword evidence="4" id="KW-1185">Reference proteome</keyword>
<feature type="chain" id="PRO_5003262244" description="Right handed beta helix domain-containing protein" evidence="2">
    <location>
        <begin position="19"/>
        <end position="516"/>
    </location>
</feature>
<dbReference type="PANTHER" id="PTHR31318">
    <property type="entry name" value="EXPRESSED PROTEIN-RELATED"/>
    <property type="match status" value="1"/>
</dbReference>
<evidence type="ECO:0000313" key="3">
    <source>
        <dbReference type="EMBL" id="EGC39417.1"/>
    </source>
</evidence>
<keyword evidence="1" id="KW-0472">Membrane</keyword>
<dbReference type="SUPFAM" id="SSF51126">
    <property type="entry name" value="Pectin lyase-like"/>
    <property type="match status" value="1"/>
</dbReference>
<reference evidence="4" key="1">
    <citation type="journal article" date="2011" name="Genome Biol.">
        <title>Comparative genomics of the social amoebae Dictyostelium discoideum and Dictyostelium purpureum.</title>
        <authorList>
            <consortium name="US DOE Joint Genome Institute (JGI-PGF)"/>
            <person name="Sucgang R."/>
            <person name="Kuo A."/>
            <person name="Tian X."/>
            <person name="Salerno W."/>
            <person name="Parikh A."/>
            <person name="Feasley C.L."/>
            <person name="Dalin E."/>
            <person name="Tu H."/>
            <person name="Huang E."/>
            <person name="Barry K."/>
            <person name="Lindquist E."/>
            <person name="Shapiro H."/>
            <person name="Bruce D."/>
            <person name="Schmutz J."/>
            <person name="Salamov A."/>
            <person name="Fey P."/>
            <person name="Gaudet P."/>
            <person name="Anjard C."/>
            <person name="Babu M.M."/>
            <person name="Basu S."/>
            <person name="Bushmanova Y."/>
            <person name="van der Wel H."/>
            <person name="Katoh-Kurasawa M."/>
            <person name="Dinh C."/>
            <person name="Coutinho P.M."/>
            <person name="Saito T."/>
            <person name="Elias M."/>
            <person name="Schaap P."/>
            <person name="Kay R.R."/>
            <person name="Henrissat B."/>
            <person name="Eichinger L."/>
            <person name="Rivero F."/>
            <person name="Putnam N.H."/>
            <person name="West C.M."/>
            <person name="Loomis W.F."/>
            <person name="Chisholm R.L."/>
            <person name="Shaulsky G."/>
            <person name="Strassmann J.E."/>
            <person name="Queller D.C."/>
            <person name="Kuspa A."/>
            <person name="Grigoriev I.V."/>
        </authorList>
    </citation>
    <scope>NUCLEOTIDE SEQUENCE [LARGE SCALE GENOMIC DNA]</scope>
    <source>
        <strain evidence="4">QSDP1</strain>
    </source>
</reference>
<dbReference type="InterPro" id="IPR011050">
    <property type="entry name" value="Pectin_lyase_fold/virulence"/>
</dbReference>
<dbReference type="OMA" id="MINNGFL"/>
<evidence type="ECO:0000256" key="1">
    <source>
        <dbReference type="SAM" id="Phobius"/>
    </source>
</evidence>
<accession>F0Z9I9</accession>
<evidence type="ECO:0008006" key="5">
    <source>
        <dbReference type="Google" id="ProtNLM"/>
    </source>
</evidence>
<dbReference type="RefSeq" id="XP_003284091.1">
    <property type="nucleotide sequence ID" value="XM_003284043.1"/>
</dbReference>
<dbReference type="AlphaFoldDB" id="F0Z9I9"/>
<dbReference type="Proteomes" id="UP000001064">
    <property type="component" value="Unassembled WGS sequence"/>
</dbReference>
<keyword evidence="2" id="KW-0732">Signal</keyword>
<dbReference type="PANTHER" id="PTHR31318:SF1">
    <property type="entry name" value="POLYMORPHIC MEMBRANE PROTEIN REPEAT-CONTAINING PROTEIN-RELATED"/>
    <property type="match status" value="1"/>
</dbReference>
<dbReference type="KEGG" id="dpp:DICPUDRAFT_75062"/>
<sequence length="516" mass="55528">MKLIFFIILIFSISISNGLKDNESCTSYINNKSTYIQIPCGQSLNTACPSFTLAIESSTSYTSVVFDLNGATNTFFNIDCNSSNNTNSTINVSGITFVNGYQENQASILVNHGTSSVVSFNRCVFNNVTSKGGFDINGKSTSMGGALSLLMLSTINTAFLQSSKVSFISCTYQNSNIIGVKGGFLYVARGIDIAVSINQCVFRNITGDAGAIIYTVGNYLEQTYTMYNTIISNCNFKESAVYMSASFSASNVTFTNNIGGGVGLYLSGAKLYTISNSNFTNNSNISSVYVSASYIGPQFKNCIFSNNSNTYSNNSSGSITLSSSGAIFQRCEFKNNNANNGAAIYASGKYIGQSISLEDTLLSRNKAIYNGGSIYLSNSILIVSENTTFDNNMANLGSVVFCNGSQIQIFNSSSIVFNDNTDFSTNNSKESSNGITCKIGGVNSCSIKGNLEKLEIYGVTGNTNSEDSENKDYGLPAALKAVVIITIVCGFILITSFSIFLVRRLREIKRYKPIDF</sequence>
<dbReference type="InterPro" id="IPR006626">
    <property type="entry name" value="PbH1"/>
</dbReference>
<dbReference type="SMART" id="SM00710">
    <property type="entry name" value="PbH1"/>
    <property type="match status" value="6"/>
</dbReference>